<accession>A0A3R7A6I4</accession>
<dbReference type="Proteomes" id="UP000285430">
    <property type="component" value="Unassembled WGS sequence"/>
</dbReference>
<comment type="caution">
    <text evidence="9">The sequence shown here is derived from an EMBL/GenBank/DDBJ whole genome shotgun (WGS) entry which is preliminary data.</text>
</comment>
<evidence type="ECO:0000256" key="4">
    <source>
        <dbReference type="ARBA" id="ARBA00022753"/>
    </source>
</evidence>
<dbReference type="InterPro" id="IPR007234">
    <property type="entry name" value="Vps53_N"/>
</dbReference>
<comment type="similarity">
    <text evidence="3">Belongs to the VPS53 family.</text>
</comment>
<dbReference type="GO" id="GO:0000938">
    <property type="term" value="C:GARP complex"/>
    <property type="evidence" value="ECO:0007669"/>
    <property type="project" value="InterPro"/>
</dbReference>
<evidence type="ECO:0000256" key="6">
    <source>
        <dbReference type="ARBA" id="ARBA00023136"/>
    </source>
</evidence>
<comment type="subcellular location">
    <subcellularLocation>
        <location evidence="2">Endosome membrane</location>
        <topology evidence="2">Peripheral membrane protein</topology>
    </subcellularLocation>
    <subcellularLocation>
        <location evidence="1">Golgi apparatus</location>
        <location evidence="1">trans-Golgi network membrane</location>
        <topology evidence="1">Peripheral membrane protein</topology>
    </subcellularLocation>
</comment>
<proteinExistence type="inferred from homology"/>
<sequence>MIEFEEIIERLGENLDGKMQLPQGVEAAISRVLPSDDVLDRPEFDCVEFINRNFPDEQSLADIEPFVSRLNGRMKELDENLSHASQEQSLAAYQALADLKEAQQAVTQLYTKIHDIRGKAEQSEVMVQEICRDIKQLDYAKRHLQTTITALKRLHMLVTAVDQLEYMTSQRLYKEAASLLEAVNSLFTHFEGFTKVGKILDLQRTVNAIRADLEKQIFGDFQVVGPLATLDSIAKDDDEMQRMFANLATACLIVSALGNDTRKKLVHTWCVDQLAVRLSILTTFDMTLDQPYEKQFGGSAASSLADMDARFAWFFQLVSTIEGRMEAIFPTHWQMGRRLCLFFCDRTRTHLLGHLGAVASDELDVTSLLKALQKALLFEREIVTRYEGHGPDDGRSELNDKGQVIDPASAEGIKRRLLRQKRLAEHKAIADELSKKRMMEGEMGVVHEPEDPLPSLSGILSRTFDPFMTAYVALERKNMVSIYTQHILEKCHLCGQESMVNDVMASEIVDRNGALPVFSSSVNMFAYIRNSVKRCTALTVGQTFFDLQLEFKYCLGLYANRLVAKLPGFITDSNTPPTHAAAKWRLADKQEEELCFVINTAEYCADTVLSYVIRLKIDKAFTDAIELSKEIDTYHDVAAAAMKCIVLGIENILDDDWANMQRVNWGTVETVGDESAYVLAIADKLRPYVPTLRSMLSSLYFTNFCDKFAASVVPKVLQSIVKCKRVNHVGTQQLLLDVYALKTLFLNLPVMGKEGEVQYVGATTVPARYTKFVSNEMAHVEAMLKLIGTPNEMLVDSFKIMWPEGTAENFQSILNMKGYRTNDDEQLALLEALGLQQRKAPPAAAKQMIEGKMTDMTESLKSNMQKMAKASNPFNYINTTN</sequence>
<evidence type="ECO:0000259" key="7">
    <source>
        <dbReference type="Pfam" id="PF04100"/>
    </source>
</evidence>
<dbReference type="Gene3D" id="1.10.357.110">
    <property type="entry name" value="Vacuolar protein sorting-associated protein 53, C-terminus"/>
    <property type="match status" value="1"/>
</dbReference>
<feature type="domain" description="Vps53 C-terminal" evidence="8">
    <location>
        <begin position="733"/>
        <end position="818"/>
    </location>
</feature>
<dbReference type="InterPro" id="IPR031745">
    <property type="entry name" value="Vps53_C"/>
</dbReference>
<dbReference type="GO" id="GO:0010008">
    <property type="term" value="C:endosome membrane"/>
    <property type="evidence" value="ECO:0007669"/>
    <property type="project" value="UniProtKB-SubCell"/>
</dbReference>
<dbReference type="AlphaFoldDB" id="A0A3R7A6I4"/>
<dbReference type="GO" id="GO:0005829">
    <property type="term" value="C:cytosol"/>
    <property type="evidence" value="ECO:0007669"/>
    <property type="project" value="GOC"/>
</dbReference>
<dbReference type="InterPro" id="IPR038260">
    <property type="entry name" value="Vps53_C_sf"/>
</dbReference>
<evidence type="ECO:0000259" key="8">
    <source>
        <dbReference type="Pfam" id="PF16854"/>
    </source>
</evidence>
<reference evidence="9 10" key="1">
    <citation type="submission" date="2018-08" db="EMBL/GenBank/DDBJ databases">
        <title>Aphanomyces genome sequencing and annotation.</title>
        <authorList>
            <person name="Minardi D."/>
            <person name="Oidtmann B."/>
            <person name="Van Der Giezen M."/>
            <person name="Studholme D.J."/>
        </authorList>
    </citation>
    <scope>NUCLEOTIDE SEQUENCE [LARGE SCALE GENOMIC DNA]</scope>
    <source>
        <strain evidence="9 10">Da</strain>
    </source>
</reference>
<evidence type="ECO:0000313" key="10">
    <source>
        <dbReference type="Proteomes" id="UP000285430"/>
    </source>
</evidence>
<evidence type="ECO:0000256" key="2">
    <source>
        <dbReference type="ARBA" id="ARBA00004481"/>
    </source>
</evidence>
<dbReference type="EMBL" id="QUTH01004211">
    <property type="protein sequence ID" value="RHZ14940.1"/>
    <property type="molecule type" value="Genomic_DNA"/>
</dbReference>
<evidence type="ECO:0000256" key="1">
    <source>
        <dbReference type="ARBA" id="ARBA00004150"/>
    </source>
</evidence>
<gene>
    <name evidence="9" type="ORF">DYB37_005203</name>
</gene>
<organism evidence="9 10">
    <name type="scientific">Aphanomyces astaci</name>
    <name type="common">Crayfish plague agent</name>
    <dbReference type="NCBI Taxonomy" id="112090"/>
    <lineage>
        <taxon>Eukaryota</taxon>
        <taxon>Sar</taxon>
        <taxon>Stramenopiles</taxon>
        <taxon>Oomycota</taxon>
        <taxon>Saprolegniomycetes</taxon>
        <taxon>Saprolegniales</taxon>
        <taxon>Verrucalvaceae</taxon>
        <taxon>Aphanomyces</taxon>
    </lineage>
</organism>
<dbReference type="PANTHER" id="PTHR12820:SF0">
    <property type="entry name" value="VACUOLAR PROTEIN SORTING-ASSOCIATED PROTEIN 53 HOMOLOG"/>
    <property type="match status" value="1"/>
</dbReference>
<dbReference type="VEuPathDB" id="FungiDB:H257_06317"/>
<dbReference type="InterPro" id="IPR039766">
    <property type="entry name" value="Vps53"/>
</dbReference>
<dbReference type="Pfam" id="PF16854">
    <property type="entry name" value="VPS53_C"/>
    <property type="match status" value="1"/>
</dbReference>
<keyword evidence="6" id="KW-0472">Membrane</keyword>
<evidence type="ECO:0000256" key="3">
    <source>
        <dbReference type="ARBA" id="ARBA00008628"/>
    </source>
</evidence>
<name>A0A3R7A6I4_APHAT</name>
<feature type="domain" description="Vps53 N-terminal" evidence="7">
    <location>
        <begin position="43"/>
        <end position="486"/>
    </location>
</feature>
<protein>
    <submittedName>
        <fullName evidence="9">Uncharacterized protein</fullName>
    </submittedName>
</protein>
<keyword evidence="5" id="KW-0333">Golgi apparatus</keyword>
<evidence type="ECO:0000313" key="9">
    <source>
        <dbReference type="EMBL" id="RHZ14940.1"/>
    </source>
</evidence>
<evidence type="ECO:0000256" key="5">
    <source>
        <dbReference type="ARBA" id="ARBA00023034"/>
    </source>
</evidence>
<dbReference type="Pfam" id="PF04100">
    <property type="entry name" value="Vps53_N"/>
    <property type="match status" value="1"/>
</dbReference>
<dbReference type="PANTHER" id="PTHR12820">
    <property type="entry name" value="VACUOLAR SORTING PROTEIN 53"/>
    <property type="match status" value="1"/>
</dbReference>
<keyword evidence="4" id="KW-0967">Endosome</keyword>
<dbReference type="GO" id="GO:0042147">
    <property type="term" value="P:retrograde transport, endosome to Golgi"/>
    <property type="evidence" value="ECO:0007669"/>
    <property type="project" value="InterPro"/>
</dbReference>